<evidence type="ECO:0000313" key="4">
    <source>
        <dbReference type="EMBL" id="MBO8440944.1"/>
    </source>
</evidence>
<keyword evidence="3" id="KW-0820">tRNA-binding</keyword>
<dbReference type="PANTHER" id="PTHR37825:SF1">
    <property type="entry name" value="TRNA(MET) CYTIDINE ACETATE LIGASE"/>
    <property type="match status" value="1"/>
</dbReference>
<dbReference type="GO" id="GO:0005524">
    <property type="term" value="F:ATP binding"/>
    <property type="evidence" value="ECO:0007669"/>
    <property type="project" value="UniProtKB-KW"/>
</dbReference>
<dbReference type="GO" id="GO:0000049">
    <property type="term" value="F:tRNA binding"/>
    <property type="evidence" value="ECO:0007669"/>
    <property type="project" value="UniProtKB-KW"/>
</dbReference>
<comment type="similarity">
    <text evidence="3">Belongs to the TmcAL family.</text>
</comment>
<dbReference type="GO" id="GO:0005737">
    <property type="term" value="C:cytoplasm"/>
    <property type="evidence" value="ECO:0007669"/>
    <property type="project" value="UniProtKB-SubCell"/>
</dbReference>
<dbReference type="SUPFAM" id="SSF52374">
    <property type="entry name" value="Nucleotidylyl transferase"/>
    <property type="match status" value="1"/>
</dbReference>
<dbReference type="Proteomes" id="UP000823614">
    <property type="component" value="Unassembled WGS sequence"/>
</dbReference>
<feature type="binding site" evidence="3">
    <location>
        <position position="174"/>
    </location>
    <ligand>
        <name>ATP</name>
        <dbReference type="ChEBI" id="CHEBI:30616"/>
    </ligand>
</feature>
<dbReference type="NCBIfam" id="NF010191">
    <property type="entry name" value="PRK13670.1"/>
    <property type="match status" value="1"/>
</dbReference>
<name>A0A9D9E408_9LACO</name>
<feature type="binding site" evidence="3">
    <location>
        <position position="101"/>
    </location>
    <ligand>
        <name>ATP</name>
        <dbReference type="ChEBI" id="CHEBI:30616"/>
    </ligand>
</feature>
<evidence type="ECO:0000313" key="5">
    <source>
        <dbReference type="Proteomes" id="UP000823614"/>
    </source>
</evidence>
<keyword evidence="1 3" id="KW-0436">Ligase</keyword>
<gene>
    <name evidence="3" type="primary">tmcAL</name>
    <name evidence="4" type="ORF">IAA89_00620</name>
</gene>
<evidence type="ECO:0000256" key="2">
    <source>
        <dbReference type="ARBA" id="ARBA00022694"/>
    </source>
</evidence>
<feature type="binding site" evidence="3">
    <location>
        <position position="149"/>
    </location>
    <ligand>
        <name>ATP</name>
        <dbReference type="ChEBI" id="CHEBI:30616"/>
    </ligand>
</feature>
<dbReference type="InterPro" id="IPR008513">
    <property type="entry name" value="tRNA(Met)_cyd_acetate_ligase"/>
</dbReference>
<keyword evidence="3" id="KW-0694">RNA-binding</keyword>
<proteinExistence type="inferred from homology"/>
<accession>A0A9D9E408</accession>
<comment type="function">
    <text evidence="3">Catalyzes the formation of N(4)-acetylcytidine (ac(4)C) at the wobble position of elongator tRNA(Met), using acetate and ATP as substrates. First activates an acetate ion to form acetyladenylate (Ac-AMP) and then transfers the acetyl group to tRNA to form ac(4)C34.</text>
</comment>
<dbReference type="HAMAP" id="MF_01539">
    <property type="entry name" value="TmcAL"/>
    <property type="match status" value="1"/>
</dbReference>
<dbReference type="GO" id="GO:0016879">
    <property type="term" value="F:ligase activity, forming carbon-nitrogen bonds"/>
    <property type="evidence" value="ECO:0007669"/>
    <property type="project" value="UniProtKB-UniRule"/>
</dbReference>
<dbReference type="Pfam" id="PF05636">
    <property type="entry name" value="HIGH_NTase1"/>
    <property type="match status" value="1"/>
</dbReference>
<sequence length="383" mass="44612">MKSVGTIVEYNPFHNGHIYHLQQLRQKTNADVVIAVMSGNFVQRGEAAIIDKWERTKVALQNGIDLVIELPIYWAVQPAHLFAYGAVKLLNALKVNALAFGAEHADANFKKLTSVKLDAQKFKQFNQTYATLYNQQLEQQTGFSLNQSNDILAYFYILAQQKINPNLNLYPIQRKISRHTDSNLTDKSIVSASAIRNTLFAYSNDAEKLLRGKLPNNLLQLLMKQIDQVINTNWSCEMWTLLRHQLLVMSINQLQQIYQMSEGLEYRLKKSAEQNDTWNDFLESIKTKRYTYTRLQRVCLYTLLNITNKEIKQQQSYLRLLGFSERGRQYLQKYKKNFTLPLISRFDLHSDISLDLDYRAGKIYELLTGKEQDLRHKPIMYLN</sequence>
<reference evidence="4" key="1">
    <citation type="submission" date="2020-10" db="EMBL/GenBank/DDBJ databases">
        <authorList>
            <person name="Gilroy R."/>
        </authorList>
    </citation>
    <scope>NUCLEOTIDE SEQUENCE</scope>
    <source>
        <strain evidence="4">C6-149</strain>
    </source>
</reference>
<comment type="subcellular location">
    <subcellularLocation>
        <location evidence="3">Cytoplasm</location>
    </subcellularLocation>
</comment>
<feature type="binding site" evidence="3">
    <location>
        <begin position="7"/>
        <end position="20"/>
    </location>
    <ligand>
        <name>ATP</name>
        <dbReference type="ChEBI" id="CHEBI:30616"/>
    </ligand>
</feature>
<dbReference type="EMBL" id="JADIMP010000013">
    <property type="protein sequence ID" value="MBO8440944.1"/>
    <property type="molecule type" value="Genomic_DNA"/>
</dbReference>
<dbReference type="EC" id="6.3.4.-" evidence="3"/>
<keyword evidence="3" id="KW-0547">Nucleotide-binding</keyword>
<dbReference type="GO" id="GO:0006400">
    <property type="term" value="P:tRNA modification"/>
    <property type="evidence" value="ECO:0007669"/>
    <property type="project" value="UniProtKB-UniRule"/>
</dbReference>
<organism evidence="4 5">
    <name type="scientific">Candidatus Gallilactobacillus intestinavium</name>
    <dbReference type="NCBI Taxonomy" id="2840838"/>
    <lineage>
        <taxon>Bacteria</taxon>
        <taxon>Bacillati</taxon>
        <taxon>Bacillota</taxon>
        <taxon>Bacilli</taxon>
        <taxon>Lactobacillales</taxon>
        <taxon>Lactobacillaceae</taxon>
        <taxon>Lactobacillaceae incertae sedis</taxon>
        <taxon>Candidatus Gallilactobacillus</taxon>
    </lineage>
</organism>
<keyword evidence="3" id="KW-0963">Cytoplasm</keyword>
<comment type="caution">
    <text evidence="4">The sequence shown here is derived from an EMBL/GenBank/DDBJ whole genome shotgun (WGS) entry which is preliminary data.</text>
</comment>
<dbReference type="Gene3D" id="3.40.50.620">
    <property type="entry name" value="HUPs"/>
    <property type="match status" value="1"/>
</dbReference>
<protein>
    <recommendedName>
        <fullName evidence="3">tRNA(Met) cytidine acetate ligase</fullName>
        <ecNumber evidence="3">6.3.4.-</ecNumber>
    </recommendedName>
</protein>
<keyword evidence="2 3" id="KW-0819">tRNA processing</keyword>
<dbReference type="AlphaFoldDB" id="A0A9D9E408"/>
<dbReference type="PANTHER" id="PTHR37825">
    <property type="entry name" value="TRNA(MET) CYTIDINE ACETATE LIGASE"/>
    <property type="match status" value="1"/>
</dbReference>
<reference evidence="4" key="2">
    <citation type="journal article" date="2021" name="PeerJ">
        <title>Extensive microbial diversity within the chicken gut microbiome revealed by metagenomics and culture.</title>
        <authorList>
            <person name="Gilroy R."/>
            <person name="Ravi A."/>
            <person name="Getino M."/>
            <person name="Pursley I."/>
            <person name="Horton D.L."/>
            <person name="Alikhan N.F."/>
            <person name="Baker D."/>
            <person name="Gharbi K."/>
            <person name="Hall N."/>
            <person name="Watson M."/>
            <person name="Adriaenssens E.M."/>
            <person name="Foster-Nyarko E."/>
            <person name="Jarju S."/>
            <person name="Secka A."/>
            <person name="Antonio M."/>
            <person name="Oren A."/>
            <person name="Chaudhuri R.R."/>
            <person name="La Ragione R."/>
            <person name="Hildebrand F."/>
            <person name="Pallen M.J."/>
        </authorList>
    </citation>
    <scope>NUCLEOTIDE SEQUENCE</scope>
    <source>
        <strain evidence="4">C6-149</strain>
    </source>
</reference>
<evidence type="ECO:0000256" key="1">
    <source>
        <dbReference type="ARBA" id="ARBA00022598"/>
    </source>
</evidence>
<comment type="caution">
    <text evidence="3">Lacks conserved residue(s) required for the propagation of feature annotation.</text>
</comment>
<keyword evidence="3" id="KW-0067">ATP-binding</keyword>
<evidence type="ECO:0000256" key="3">
    <source>
        <dbReference type="HAMAP-Rule" id="MF_01539"/>
    </source>
</evidence>
<dbReference type="InterPro" id="IPR014729">
    <property type="entry name" value="Rossmann-like_a/b/a_fold"/>
</dbReference>
<comment type="catalytic activity">
    <reaction evidence="3">
        <text>cytidine(34) in elongator tRNA(Met) + acetate + ATP = N(4)-acetylcytidine(34) in elongator tRNA(Met) + AMP + diphosphate</text>
        <dbReference type="Rhea" id="RHEA:58144"/>
        <dbReference type="Rhea" id="RHEA-COMP:10693"/>
        <dbReference type="Rhea" id="RHEA-COMP:10694"/>
        <dbReference type="ChEBI" id="CHEBI:30089"/>
        <dbReference type="ChEBI" id="CHEBI:30616"/>
        <dbReference type="ChEBI" id="CHEBI:33019"/>
        <dbReference type="ChEBI" id="CHEBI:74900"/>
        <dbReference type="ChEBI" id="CHEBI:82748"/>
        <dbReference type="ChEBI" id="CHEBI:456215"/>
    </reaction>
</comment>